<keyword evidence="1" id="KW-0808">Transferase</keyword>
<sequence length="148" mass="15971">MTEQGDSATFAKIGVIAGPQHAAQIRQELAEWLNRCFALDPEKSSDVLLAVYEALANAAEFAYVDAPQPGPMHVRADYDDGAGVLTVTVTDEGRWRAKDDSVANPARGRGIPLMRALADRADIDTTAAGTEVRLQWDQIVQNCGSRTT</sequence>
<dbReference type="GO" id="GO:0004674">
    <property type="term" value="F:protein serine/threonine kinase activity"/>
    <property type="evidence" value="ECO:0007669"/>
    <property type="project" value="UniProtKB-KW"/>
</dbReference>
<dbReference type="InterPro" id="IPR003594">
    <property type="entry name" value="HATPase_dom"/>
</dbReference>
<reference evidence="3 4" key="1">
    <citation type="submission" date="2016-05" db="EMBL/GenBank/DDBJ databases">
        <title>Complete genome sequence of a phthalic acid esters degrading Mycobacterium sp. YC-RL4.</title>
        <authorList>
            <person name="Ren L."/>
            <person name="Fan S."/>
            <person name="Ruth N."/>
            <person name="Jia Y."/>
            <person name="Wang J."/>
            <person name="Qiao C."/>
        </authorList>
    </citation>
    <scope>NUCLEOTIDE SEQUENCE [LARGE SCALE GENOMIC DNA]</scope>
    <source>
        <strain evidence="3 4">YC-RL4</strain>
    </source>
</reference>
<accession>A0A172UJV4</accession>
<keyword evidence="1" id="KW-0418">Kinase</keyword>
<protein>
    <submittedName>
        <fullName evidence="3">Anti-sigma regulatory factor</fullName>
    </submittedName>
</protein>
<dbReference type="Gene3D" id="3.30.565.10">
    <property type="entry name" value="Histidine kinase-like ATPase, C-terminal domain"/>
    <property type="match status" value="1"/>
</dbReference>
<dbReference type="SUPFAM" id="SSF55874">
    <property type="entry name" value="ATPase domain of HSP90 chaperone/DNA topoisomerase II/histidine kinase"/>
    <property type="match status" value="1"/>
</dbReference>
<dbReference type="PANTHER" id="PTHR35526">
    <property type="entry name" value="ANTI-SIGMA-F FACTOR RSBW-RELATED"/>
    <property type="match status" value="1"/>
</dbReference>
<dbReference type="RefSeq" id="WP_067993464.1">
    <property type="nucleotide sequence ID" value="NZ_CP015596.1"/>
</dbReference>
<dbReference type="OrthoDB" id="5184914at2"/>
<dbReference type="EMBL" id="CP015596">
    <property type="protein sequence ID" value="ANE79353.1"/>
    <property type="molecule type" value="Genomic_DNA"/>
</dbReference>
<proteinExistence type="predicted"/>
<dbReference type="AlphaFoldDB" id="A0A172UJV4"/>
<feature type="domain" description="Histidine kinase/HSP90-like ATPase" evidence="2">
    <location>
        <begin position="17"/>
        <end position="136"/>
    </location>
</feature>
<dbReference type="InterPro" id="IPR036890">
    <property type="entry name" value="HATPase_C_sf"/>
</dbReference>
<dbReference type="STRING" id="1682113.A7U43_08455"/>
<keyword evidence="1" id="KW-0723">Serine/threonine-protein kinase</keyword>
<dbReference type="Proteomes" id="UP000077143">
    <property type="component" value="Chromosome"/>
</dbReference>
<name>A0A172UJV4_9MYCO</name>
<dbReference type="PANTHER" id="PTHR35526:SF3">
    <property type="entry name" value="ANTI-SIGMA-F FACTOR RSBW"/>
    <property type="match status" value="1"/>
</dbReference>
<organism evidence="3 4">
    <name type="scientific">Mycobacterium adipatum</name>
    <dbReference type="NCBI Taxonomy" id="1682113"/>
    <lineage>
        <taxon>Bacteria</taxon>
        <taxon>Bacillati</taxon>
        <taxon>Actinomycetota</taxon>
        <taxon>Actinomycetes</taxon>
        <taxon>Mycobacteriales</taxon>
        <taxon>Mycobacteriaceae</taxon>
        <taxon>Mycobacterium</taxon>
    </lineage>
</organism>
<keyword evidence="4" id="KW-1185">Reference proteome</keyword>
<dbReference type="InterPro" id="IPR050267">
    <property type="entry name" value="Anti-sigma-factor_SerPK"/>
</dbReference>
<dbReference type="Pfam" id="PF13581">
    <property type="entry name" value="HATPase_c_2"/>
    <property type="match status" value="1"/>
</dbReference>
<evidence type="ECO:0000256" key="1">
    <source>
        <dbReference type="ARBA" id="ARBA00022527"/>
    </source>
</evidence>
<dbReference type="CDD" id="cd16936">
    <property type="entry name" value="HATPase_RsbW-like"/>
    <property type="match status" value="1"/>
</dbReference>
<gene>
    <name evidence="3" type="ORF">A7U43_08455</name>
</gene>
<dbReference type="KEGG" id="madi:A7U43_08455"/>
<evidence type="ECO:0000313" key="3">
    <source>
        <dbReference type="EMBL" id="ANE79353.1"/>
    </source>
</evidence>
<evidence type="ECO:0000259" key="2">
    <source>
        <dbReference type="Pfam" id="PF13581"/>
    </source>
</evidence>
<evidence type="ECO:0000313" key="4">
    <source>
        <dbReference type="Proteomes" id="UP000077143"/>
    </source>
</evidence>